<reference evidence="2" key="1">
    <citation type="journal article" date="2013" name="Genome Announc.">
        <title>Draft Genome Sequence of Streptomyces bottropensis ATCC 25435, a Bottromycin-Producing Actinomycete.</title>
        <authorList>
            <person name="Zhang H."/>
            <person name="Zhou W."/>
            <person name="Zhuang Y."/>
            <person name="Liang X."/>
            <person name="Liu T."/>
        </authorList>
    </citation>
    <scope>NUCLEOTIDE SEQUENCE [LARGE SCALE GENOMIC DNA]</scope>
    <source>
        <strain evidence="2">ATCC 25435</strain>
    </source>
</reference>
<evidence type="ECO:0000313" key="2">
    <source>
        <dbReference type="Proteomes" id="UP000030760"/>
    </source>
</evidence>
<organism evidence="1 2">
    <name type="scientific">Streptomyces bottropensis ATCC 25435</name>
    <dbReference type="NCBI Taxonomy" id="1054862"/>
    <lineage>
        <taxon>Bacteria</taxon>
        <taxon>Bacillati</taxon>
        <taxon>Actinomycetota</taxon>
        <taxon>Actinomycetes</taxon>
        <taxon>Kitasatosporales</taxon>
        <taxon>Streptomycetaceae</taxon>
        <taxon>Streptomyces</taxon>
    </lineage>
</organism>
<dbReference type="AlphaFoldDB" id="M3FCD2"/>
<evidence type="ECO:0000313" key="1">
    <source>
        <dbReference type="EMBL" id="EMF50475.1"/>
    </source>
</evidence>
<proteinExistence type="predicted"/>
<gene>
    <name evidence="1" type="ORF">SBD_8039</name>
</gene>
<accession>M3FCD2</accession>
<name>M3FCD2_9ACTN</name>
<dbReference type="EMBL" id="KB405098">
    <property type="protein sequence ID" value="EMF50475.1"/>
    <property type="molecule type" value="Genomic_DNA"/>
</dbReference>
<dbReference type="Proteomes" id="UP000030760">
    <property type="component" value="Unassembled WGS sequence"/>
</dbReference>
<sequence>MRGFVRGARVRGVRVRGEVTGGWLRLFPRPRRPYRSVPSRPVPSQGLRPFDLRLTARWGFSRRSPLP</sequence>
<protein>
    <submittedName>
        <fullName evidence="1">Uncharacterized protein</fullName>
    </submittedName>
</protein>